<protein>
    <recommendedName>
        <fullName evidence="4">PE-PGRS family protein</fullName>
    </recommendedName>
</protein>
<dbReference type="Proteomes" id="UP001500124">
    <property type="component" value="Unassembled WGS sequence"/>
</dbReference>
<comment type="caution">
    <text evidence="2">The sequence shown here is derived from an EMBL/GenBank/DDBJ whole genome shotgun (WGS) entry which is preliminary data.</text>
</comment>
<evidence type="ECO:0000313" key="2">
    <source>
        <dbReference type="EMBL" id="GAA5068328.1"/>
    </source>
</evidence>
<name>A0ABP9L2Q9_9ACTN</name>
<organism evidence="2 3">
    <name type="scientific">Streptomyces similanensis</name>
    <dbReference type="NCBI Taxonomy" id="1274988"/>
    <lineage>
        <taxon>Bacteria</taxon>
        <taxon>Bacillati</taxon>
        <taxon>Actinomycetota</taxon>
        <taxon>Actinomycetes</taxon>
        <taxon>Kitasatosporales</taxon>
        <taxon>Streptomycetaceae</taxon>
        <taxon>Streptomyces</taxon>
    </lineage>
</organism>
<evidence type="ECO:0008006" key="4">
    <source>
        <dbReference type="Google" id="ProtNLM"/>
    </source>
</evidence>
<accession>A0ABP9L2Q9</accession>
<dbReference type="SUPFAM" id="SSF140453">
    <property type="entry name" value="EsxAB dimer-like"/>
    <property type="match status" value="1"/>
</dbReference>
<sequence length="688" mass="74382">MPTYHEIMTTDLAALTTAADRWDGMAGEFGNQERAYRGHVHGITMGDSWRGLSAHAADARFAATLREFRHAATEAKAVASLLRDAHAQFTELRDRLTAAHREAVAAGMRVSDRGEVSVDPHACPEADGGDARQRRDAAEASVGAWQDRIDKAVRDVTDADTGVRTALSAAVLAPDAASGGRGFNGTAQGDIEKYEAEAADRLLERLSRGGRLSDAELVELERSFRDNGDDEPFTRTLLDGLGATGALRLTNELNDLIHVQGGPRAGTYAALETGLADALATATRDTKSAWYREWRAGMRQAGVARYATDAQGARLDKAVGYQSLVTLLREGHGYAPGILEDLTDDMIAAERQRPGIWRQKGPYAGRGDGWFANDPVDGMLGLMSHDPAAAAHYLGSDARMKYLVGERDWNVTLRDRGTDKWAGYTPAPDADDRAGFGAALQAAATGIDPADRNAHYVPHTAQNEAVLASALHHLSDRGDDFPPSLRAPMAAILVNHGATVHAAMSEVDLAHSPLEQDRLFEVAKQISKDKDAYGTLNGGLNQAMVTSLHDGHAKSTEPLIRAGRTVGFLEEARIQSQGAPRTATFETKPLFDRAIGYLPVAGDEIQDGFDFVTEKWLEDEQERLDERAEEENFKAYDTRNGQLMGLAEEWAKTHREGGVSRFDAKTEIGRSAQDGMAHAAGVSGERPK</sequence>
<evidence type="ECO:0000313" key="3">
    <source>
        <dbReference type="Proteomes" id="UP001500124"/>
    </source>
</evidence>
<dbReference type="InterPro" id="IPR036689">
    <property type="entry name" value="ESAT-6-like_sf"/>
</dbReference>
<dbReference type="InterPro" id="IPR038332">
    <property type="entry name" value="PPE_sf"/>
</dbReference>
<evidence type="ECO:0000256" key="1">
    <source>
        <dbReference type="SAM" id="MobiDB-lite"/>
    </source>
</evidence>
<feature type="compositionally biased region" description="Basic and acidic residues" evidence="1">
    <location>
        <begin position="111"/>
        <end position="138"/>
    </location>
</feature>
<dbReference type="EMBL" id="BAABKC010000079">
    <property type="protein sequence ID" value="GAA5068328.1"/>
    <property type="molecule type" value="Genomic_DNA"/>
</dbReference>
<dbReference type="RefSeq" id="WP_345670468.1">
    <property type="nucleotide sequence ID" value="NZ_BAABKC010000079.1"/>
</dbReference>
<dbReference type="Gene3D" id="1.20.1260.20">
    <property type="entry name" value="PPE superfamily"/>
    <property type="match status" value="1"/>
</dbReference>
<feature type="region of interest" description="Disordered" evidence="1">
    <location>
        <begin position="669"/>
        <end position="688"/>
    </location>
</feature>
<gene>
    <name evidence="2" type="ORF">GCM10023336_51370</name>
</gene>
<keyword evidence="3" id="KW-1185">Reference proteome</keyword>
<proteinExistence type="predicted"/>
<reference evidence="3" key="1">
    <citation type="journal article" date="2019" name="Int. J. Syst. Evol. Microbiol.">
        <title>The Global Catalogue of Microorganisms (GCM) 10K type strain sequencing project: providing services to taxonomists for standard genome sequencing and annotation.</title>
        <authorList>
            <consortium name="The Broad Institute Genomics Platform"/>
            <consortium name="The Broad Institute Genome Sequencing Center for Infectious Disease"/>
            <person name="Wu L."/>
            <person name="Ma J."/>
        </authorList>
    </citation>
    <scope>NUCLEOTIDE SEQUENCE [LARGE SCALE GENOMIC DNA]</scope>
    <source>
        <strain evidence="3">JCM 18410</strain>
    </source>
</reference>
<feature type="region of interest" description="Disordered" evidence="1">
    <location>
        <begin position="111"/>
        <end position="141"/>
    </location>
</feature>